<reference evidence="2" key="1">
    <citation type="submission" date="2023-05" db="EMBL/GenBank/DDBJ databases">
        <authorList>
            <person name="Stuckert A."/>
        </authorList>
    </citation>
    <scope>NUCLEOTIDE SEQUENCE</scope>
</reference>
<comment type="caution">
    <text evidence="2">The sequence shown here is derived from an EMBL/GenBank/DDBJ whole genome shotgun (WGS) entry which is preliminary data.</text>
</comment>
<accession>A0ABN9B2G7</accession>
<evidence type="ECO:0000256" key="1">
    <source>
        <dbReference type="SAM" id="MobiDB-lite"/>
    </source>
</evidence>
<keyword evidence="3" id="KW-1185">Reference proteome</keyword>
<organism evidence="2 3">
    <name type="scientific">Staurois parvus</name>
    <dbReference type="NCBI Taxonomy" id="386267"/>
    <lineage>
        <taxon>Eukaryota</taxon>
        <taxon>Metazoa</taxon>
        <taxon>Chordata</taxon>
        <taxon>Craniata</taxon>
        <taxon>Vertebrata</taxon>
        <taxon>Euteleostomi</taxon>
        <taxon>Amphibia</taxon>
        <taxon>Batrachia</taxon>
        <taxon>Anura</taxon>
        <taxon>Neobatrachia</taxon>
        <taxon>Ranoidea</taxon>
        <taxon>Ranidae</taxon>
        <taxon>Staurois</taxon>
    </lineage>
</organism>
<feature type="region of interest" description="Disordered" evidence="1">
    <location>
        <begin position="1"/>
        <end position="21"/>
    </location>
</feature>
<protein>
    <submittedName>
        <fullName evidence="2">Uncharacterized protein</fullName>
    </submittedName>
</protein>
<evidence type="ECO:0000313" key="3">
    <source>
        <dbReference type="Proteomes" id="UP001162483"/>
    </source>
</evidence>
<evidence type="ECO:0000313" key="2">
    <source>
        <dbReference type="EMBL" id="CAI9540098.1"/>
    </source>
</evidence>
<sequence>MRGASRFSRHMMSSHSNRACAAPGVRSTAIGGALCPLDTADHRSTEKVEDVGSVM</sequence>
<dbReference type="EMBL" id="CATNWA010001386">
    <property type="protein sequence ID" value="CAI9540098.1"/>
    <property type="molecule type" value="Genomic_DNA"/>
</dbReference>
<name>A0ABN9B2G7_9NEOB</name>
<gene>
    <name evidence="2" type="ORF">SPARVUS_LOCUS1690188</name>
</gene>
<proteinExistence type="predicted"/>
<dbReference type="Proteomes" id="UP001162483">
    <property type="component" value="Unassembled WGS sequence"/>
</dbReference>